<accession>A0ABS3RGX3</accession>
<dbReference type="Gene3D" id="1.10.357.10">
    <property type="entry name" value="Tetracycline Repressor, domain 2"/>
    <property type="match status" value="1"/>
</dbReference>
<dbReference type="Pfam" id="PF00440">
    <property type="entry name" value="TetR_N"/>
    <property type="match status" value="1"/>
</dbReference>
<name>A0ABS3RGX3_9ACTN</name>
<evidence type="ECO:0000313" key="5">
    <source>
        <dbReference type="Proteomes" id="UP000680206"/>
    </source>
</evidence>
<dbReference type="InterPro" id="IPR009057">
    <property type="entry name" value="Homeodomain-like_sf"/>
</dbReference>
<dbReference type="InterPro" id="IPR001647">
    <property type="entry name" value="HTH_TetR"/>
</dbReference>
<sequence length="197" mass="21996">MEAGLELFGTAGYADTTIEALCERAGLTKRYFYESFTDREALLRAVYDAQIEPLKDRLITALSRPGMSIDEQIDTGVALFVDGLTADARTARIVFLESISSGPALRARADEVIHELSDLVLALLAEHLDGPAPRTDRMEYGALAIIGAVRQLINHWSTRQHSTDIDELTDVCKTLFKIVYKQFLLERHERSSTRRPG</sequence>
<dbReference type="PANTHER" id="PTHR43479:SF11">
    <property type="entry name" value="ACREF_ENVCD OPERON REPRESSOR-RELATED"/>
    <property type="match status" value="1"/>
</dbReference>
<dbReference type="EMBL" id="JAGEPF010000001">
    <property type="protein sequence ID" value="MBO2455977.1"/>
    <property type="molecule type" value="Genomic_DNA"/>
</dbReference>
<evidence type="ECO:0000259" key="3">
    <source>
        <dbReference type="PROSITE" id="PS50977"/>
    </source>
</evidence>
<proteinExistence type="predicted"/>
<feature type="DNA-binding region" description="H-T-H motif" evidence="2">
    <location>
        <begin position="17"/>
        <end position="36"/>
    </location>
</feature>
<dbReference type="Proteomes" id="UP000680206">
    <property type="component" value="Unassembled WGS sequence"/>
</dbReference>
<dbReference type="InterPro" id="IPR050624">
    <property type="entry name" value="HTH-type_Tx_Regulator"/>
</dbReference>
<comment type="caution">
    <text evidence="4">The sequence shown here is derived from an EMBL/GenBank/DDBJ whole genome shotgun (WGS) entry which is preliminary data.</text>
</comment>
<reference evidence="4 5" key="1">
    <citation type="submission" date="2021-03" db="EMBL/GenBank/DDBJ databases">
        <title>Actinomadura violae sp. nov., isolated from lichen in Thailand.</title>
        <authorList>
            <person name="Kanchanasin P."/>
            <person name="Saeng-In P."/>
            <person name="Phongsopitanun W."/>
            <person name="Yuki M."/>
            <person name="Kudo T."/>
            <person name="Ohkuma M."/>
            <person name="Tanasupawat S."/>
        </authorList>
    </citation>
    <scope>NUCLEOTIDE SEQUENCE [LARGE SCALE GENOMIC DNA]</scope>
    <source>
        <strain evidence="4 5">LCR2-06</strain>
    </source>
</reference>
<feature type="domain" description="HTH tetR-type" evidence="3">
    <location>
        <begin position="1"/>
        <end position="54"/>
    </location>
</feature>
<protein>
    <submittedName>
        <fullName evidence="4">TetR/AcrR family transcriptional regulator</fullName>
    </submittedName>
</protein>
<dbReference type="SUPFAM" id="SSF46689">
    <property type="entry name" value="Homeodomain-like"/>
    <property type="match status" value="1"/>
</dbReference>
<keyword evidence="5" id="KW-1185">Reference proteome</keyword>
<dbReference type="InterPro" id="IPR036271">
    <property type="entry name" value="Tet_transcr_reg_TetR-rel_C_sf"/>
</dbReference>
<dbReference type="PROSITE" id="PS50977">
    <property type="entry name" value="HTH_TETR_2"/>
    <property type="match status" value="1"/>
</dbReference>
<dbReference type="PANTHER" id="PTHR43479">
    <property type="entry name" value="ACREF/ENVCD OPERON REPRESSOR-RELATED"/>
    <property type="match status" value="1"/>
</dbReference>
<gene>
    <name evidence="4" type="ORF">J4709_00060</name>
</gene>
<evidence type="ECO:0000313" key="4">
    <source>
        <dbReference type="EMBL" id="MBO2455977.1"/>
    </source>
</evidence>
<organism evidence="4 5">
    <name type="scientific">Actinomadura violacea</name>
    <dbReference type="NCBI Taxonomy" id="2819934"/>
    <lineage>
        <taxon>Bacteria</taxon>
        <taxon>Bacillati</taxon>
        <taxon>Actinomycetota</taxon>
        <taxon>Actinomycetes</taxon>
        <taxon>Streptosporangiales</taxon>
        <taxon>Thermomonosporaceae</taxon>
        <taxon>Actinomadura</taxon>
    </lineage>
</organism>
<evidence type="ECO:0000256" key="1">
    <source>
        <dbReference type="ARBA" id="ARBA00023125"/>
    </source>
</evidence>
<evidence type="ECO:0000256" key="2">
    <source>
        <dbReference type="PROSITE-ProRule" id="PRU00335"/>
    </source>
</evidence>
<keyword evidence="1 2" id="KW-0238">DNA-binding</keyword>
<dbReference type="SUPFAM" id="SSF48498">
    <property type="entry name" value="Tetracyclin repressor-like, C-terminal domain"/>
    <property type="match status" value="1"/>
</dbReference>